<keyword evidence="8" id="KW-1133">Transmembrane helix</keyword>
<comment type="subcellular location">
    <subcellularLocation>
        <location evidence="2">Membrane</location>
        <topology evidence="2">Single-pass membrane protein</topology>
    </subcellularLocation>
</comment>
<dbReference type="AlphaFoldDB" id="A0A401GYC8"/>
<dbReference type="EMBL" id="BFAD01000010">
    <property type="protein sequence ID" value="GBE87235.1"/>
    <property type="molecule type" value="Genomic_DNA"/>
</dbReference>
<reference evidence="15 16" key="1">
    <citation type="journal article" date="2018" name="Sci. Rep.">
        <title>Genome sequence of the cauliflower mushroom Sparassis crispa (Hanabiratake) and its association with beneficial usage.</title>
        <authorList>
            <person name="Kiyama R."/>
            <person name="Furutani Y."/>
            <person name="Kawaguchi K."/>
            <person name="Nakanishi T."/>
        </authorList>
    </citation>
    <scope>NUCLEOTIDE SEQUENCE [LARGE SCALE GENOMIC DNA]</scope>
</reference>
<dbReference type="InterPro" id="IPR017972">
    <property type="entry name" value="Cyt_P450_CS"/>
</dbReference>
<dbReference type="OrthoDB" id="2789670at2759"/>
<dbReference type="Gene3D" id="1.10.630.10">
    <property type="entry name" value="Cytochrome P450"/>
    <property type="match status" value="1"/>
</dbReference>
<keyword evidence="6" id="KW-0812">Transmembrane</keyword>
<keyword evidence="12" id="KW-0472">Membrane</keyword>
<evidence type="ECO:0000256" key="11">
    <source>
        <dbReference type="ARBA" id="ARBA00023033"/>
    </source>
</evidence>
<sequence>MYSIRIKNGRGLRLPPGPKPVPILGNVHELPSLHQERTFAAWGTQYGDLVFTRLFQTPALVLNSLQAAQDLLDKKSAKYSHRPRFILLEELMGWDVVTHMTYGERFRRQRKWMRDTLEDKSSLMSYRSLQKRESYILLSGLFETPESFMSHIKRFAAALIMEIAYGHTVRSLDDTYIQIADRATTETVEAGTPGSMLVDFFPWLRYIPAWMPGGKFKKDAARISVLVRRLLDTPYDMVKSAMAAGTAFPSFTSVLLEQTQNSGGTSPQDEADIKGAAGALYGAGSDTTIGVLATFILTMVLYPDVYKKAQDEMDRVIKKGNLPDFEDRESLPYLECVLSEVLRWNCPVPLGIPHKVMVDDEYRGYDIPGGTMVIPNIWSMTKDKENYPDPDAFRPERFEEMDGQTAEQRDPRKFVFGFGRRRCPGQKFADQSLWIAMANMIATLDIGKTVDVTGRNITPEASFDPGFVSHPTSFKCAIRPRSRKVVDLVNQMRAGMAT</sequence>
<dbReference type="GO" id="GO:0020037">
    <property type="term" value="F:heme binding"/>
    <property type="evidence" value="ECO:0007669"/>
    <property type="project" value="InterPro"/>
</dbReference>
<accession>A0A401GYC8</accession>
<dbReference type="CDD" id="cd11065">
    <property type="entry name" value="CYP64-like"/>
    <property type="match status" value="1"/>
</dbReference>
<comment type="cofactor">
    <cofactor evidence="1 13">
        <name>heme</name>
        <dbReference type="ChEBI" id="CHEBI:30413"/>
    </cofactor>
</comment>
<evidence type="ECO:0000256" key="7">
    <source>
        <dbReference type="ARBA" id="ARBA00022723"/>
    </source>
</evidence>
<comment type="pathway">
    <text evidence="3">Secondary metabolite biosynthesis.</text>
</comment>
<dbReference type="STRING" id="139825.A0A401GYC8"/>
<dbReference type="PANTHER" id="PTHR46300">
    <property type="entry name" value="P450, PUTATIVE (EUROFUNG)-RELATED-RELATED"/>
    <property type="match status" value="1"/>
</dbReference>
<keyword evidence="7 13" id="KW-0479">Metal-binding</keyword>
<evidence type="ECO:0000256" key="5">
    <source>
        <dbReference type="ARBA" id="ARBA00022617"/>
    </source>
</evidence>
<evidence type="ECO:0000256" key="4">
    <source>
        <dbReference type="ARBA" id="ARBA00010617"/>
    </source>
</evidence>
<keyword evidence="9 14" id="KW-0560">Oxidoreductase</keyword>
<organism evidence="15 16">
    <name type="scientific">Sparassis crispa</name>
    <dbReference type="NCBI Taxonomy" id="139825"/>
    <lineage>
        <taxon>Eukaryota</taxon>
        <taxon>Fungi</taxon>
        <taxon>Dikarya</taxon>
        <taxon>Basidiomycota</taxon>
        <taxon>Agaricomycotina</taxon>
        <taxon>Agaricomycetes</taxon>
        <taxon>Polyporales</taxon>
        <taxon>Sparassidaceae</taxon>
        <taxon>Sparassis</taxon>
    </lineage>
</organism>
<dbReference type="Pfam" id="PF00067">
    <property type="entry name" value="p450"/>
    <property type="match status" value="1"/>
</dbReference>
<dbReference type="GO" id="GO:0016705">
    <property type="term" value="F:oxidoreductase activity, acting on paired donors, with incorporation or reduction of molecular oxygen"/>
    <property type="evidence" value="ECO:0007669"/>
    <property type="project" value="InterPro"/>
</dbReference>
<dbReference type="GO" id="GO:0005506">
    <property type="term" value="F:iron ion binding"/>
    <property type="evidence" value="ECO:0007669"/>
    <property type="project" value="InterPro"/>
</dbReference>
<dbReference type="InParanoid" id="A0A401GYC8"/>
<evidence type="ECO:0000256" key="14">
    <source>
        <dbReference type="RuleBase" id="RU000461"/>
    </source>
</evidence>
<dbReference type="Proteomes" id="UP000287166">
    <property type="component" value="Unassembled WGS sequence"/>
</dbReference>
<keyword evidence="16" id="KW-1185">Reference proteome</keyword>
<evidence type="ECO:0000256" key="6">
    <source>
        <dbReference type="ARBA" id="ARBA00022692"/>
    </source>
</evidence>
<dbReference type="InterPro" id="IPR050364">
    <property type="entry name" value="Cytochrome_P450_fung"/>
</dbReference>
<feature type="binding site" description="axial binding residue" evidence="13">
    <location>
        <position position="423"/>
    </location>
    <ligand>
        <name>heme</name>
        <dbReference type="ChEBI" id="CHEBI:30413"/>
    </ligand>
    <ligandPart>
        <name>Fe</name>
        <dbReference type="ChEBI" id="CHEBI:18248"/>
    </ligandPart>
</feature>
<name>A0A401GYC8_9APHY</name>
<dbReference type="PANTHER" id="PTHR46300:SF7">
    <property type="entry name" value="P450, PUTATIVE (EUROFUNG)-RELATED"/>
    <property type="match status" value="1"/>
</dbReference>
<evidence type="ECO:0000256" key="1">
    <source>
        <dbReference type="ARBA" id="ARBA00001971"/>
    </source>
</evidence>
<protein>
    <submittedName>
        <fullName evidence="15">Multifunctional cytochrome P450 monooxygenase af510</fullName>
    </submittedName>
</protein>
<comment type="caution">
    <text evidence="15">The sequence shown here is derived from an EMBL/GenBank/DDBJ whole genome shotgun (WGS) entry which is preliminary data.</text>
</comment>
<evidence type="ECO:0000256" key="10">
    <source>
        <dbReference type="ARBA" id="ARBA00023004"/>
    </source>
</evidence>
<dbReference type="SUPFAM" id="SSF48264">
    <property type="entry name" value="Cytochrome P450"/>
    <property type="match status" value="1"/>
</dbReference>
<proteinExistence type="inferred from homology"/>
<evidence type="ECO:0000256" key="13">
    <source>
        <dbReference type="PIRSR" id="PIRSR602401-1"/>
    </source>
</evidence>
<evidence type="ECO:0000256" key="12">
    <source>
        <dbReference type="ARBA" id="ARBA00023136"/>
    </source>
</evidence>
<evidence type="ECO:0000313" key="15">
    <source>
        <dbReference type="EMBL" id="GBE87235.1"/>
    </source>
</evidence>
<dbReference type="PRINTS" id="PR00463">
    <property type="entry name" value="EP450I"/>
</dbReference>
<keyword evidence="5 13" id="KW-0349">Heme</keyword>
<evidence type="ECO:0000256" key="9">
    <source>
        <dbReference type="ARBA" id="ARBA00023002"/>
    </source>
</evidence>
<dbReference type="PROSITE" id="PS00086">
    <property type="entry name" value="CYTOCHROME_P450"/>
    <property type="match status" value="1"/>
</dbReference>
<dbReference type="GO" id="GO:0004497">
    <property type="term" value="F:monooxygenase activity"/>
    <property type="evidence" value="ECO:0007669"/>
    <property type="project" value="UniProtKB-KW"/>
</dbReference>
<evidence type="ECO:0000256" key="2">
    <source>
        <dbReference type="ARBA" id="ARBA00004167"/>
    </source>
</evidence>
<keyword evidence="10 13" id="KW-0408">Iron</keyword>
<keyword evidence="11 14" id="KW-0503">Monooxygenase</keyword>
<evidence type="ECO:0000256" key="8">
    <source>
        <dbReference type="ARBA" id="ARBA00022989"/>
    </source>
</evidence>
<comment type="similarity">
    <text evidence="4 14">Belongs to the cytochrome P450 family.</text>
</comment>
<evidence type="ECO:0000313" key="16">
    <source>
        <dbReference type="Proteomes" id="UP000287166"/>
    </source>
</evidence>
<dbReference type="RefSeq" id="XP_027618148.1">
    <property type="nucleotide sequence ID" value="XM_027762347.1"/>
</dbReference>
<dbReference type="InterPro" id="IPR036396">
    <property type="entry name" value="Cyt_P450_sf"/>
</dbReference>
<dbReference type="GeneID" id="38784152"/>
<evidence type="ECO:0000256" key="3">
    <source>
        <dbReference type="ARBA" id="ARBA00005179"/>
    </source>
</evidence>
<dbReference type="InterPro" id="IPR001128">
    <property type="entry name" value="Cyt_P450"/>
</dbReference>
<dbReference type="InterPro" id="IPR002401">
    <property type="entry name" value="Cyt_P450_E_grp-I"/>
</dbReference>
<dbReference type="GO" id="GO:0016020">
    <property type="term" value="C:membrane"/>
    <property type="evidence" value="ECO:0007669"/>
    <property type="project" value="UniProtKB-SubCell"/>
</dbReference>
<gene>
    <name evidence="15" type="ORF">SCP_1004820</name>
</gene>